<reference evidence="2 3" key="1">
    <citation type="submission" date="2016-07" db="EMBL/GenBank/DDBJ databases">
        <title>Pervasive Adenine N6-methylation of Active Genes in Fungi.</title>
        <authorList>
            <consortium name="DOE Joint Genome Institute"/>
            <person name="Mondo S.J."/>
            <person name="Dannebaum R.O."/>
            <person name="Kuo R.C."/>
            <person name="Labutti K."/>
            <person name="Haridas S."/>
            <person name="Kuo A."/>
            <person name="Salamov A."/>
            <person name="Ahrendt S.R."/>
            <person name="Lipzen A."/>
            <person name="Sullivan W."/>
            <person name="Andreopoulos W.B."/>
            <person name="Clum A."/>
            <person name="Lindquist E."/>
            <person name="Daum C."/>
            <person name="Ramamoorthy G.K."/>
            <person name="Gryganskyi A."/>
            <person name="Culley D."/>
            <person name="Magnuson J.K."/>
            <person name="James T.Y."/>
            <person name="O'Malley M.A."/>
            <person name="Stajich J.E."/>
            <person name="Spatafora J.W."/>
            <person name="Visel A."/>
            <person name="Grigoriev I.V."/>
        </authorList>
    </citation>
    <scope>NUCLEOTIDE SEQUENCE [LARGE SCALE GENOMIC DNA]</scope>
    <source>
        <strain evidence="2 3">68-887.2</strain>
    </source>
</reference>
<proteinExistence type="predicted"/>
<protein>
    <recommendedName>
        <fullName evidence="4">Pentatricopeptide repeat domain-containing protein</fullName>
    </recommendedName>
</protein>
<dbReference type="InParanoid" id="A0A1Y2AQQ6"/>
<dbReference type="Proteomes" id="UP000193986">
    <property type="component" value="Unassembled WGS sequence"/>
</dbReference>
<organism evidence="2 3">
    <name type="scientific">Naematelia encephala</name>
    <dbReference type="NCBI Taxonomy" id="71784"/>
    <lineage>
        <taxon>Eukaryota</taxon>
        <taxon>Fungi</taxon>
        <taxon>Dikarya</taxon>
        <taxon>Basidiomycota</taxon>
        <taxon>Agaricomycotina</taxon>
        <taxon>Tremellomycetes</taxon>
        <taxon>Tremellales</taxon>
        <taxon>Naemateliaceae</taxon>
        <taxon>Naematelia</taxon>
    </lineage>
</organism>
<dbReference type="EMBL" id="MCFC01000069">
    <property type="protein sequence ID" value="ORY24285.1"/>
    <property type="molecule type" value="Genomic_DNA"/>
</dbReference>
<comment type="caution">
    <text evidence="2">The sequence shown here is derived from an EMBL/GenBank/DDBJ whole genome shotgun (WGS) entry which is preliminary data.</text>
</comment>
<evidence type="ECO:0008006" key="4">
    <source>
        <dbReference type="Google" id="ProtNLM"/>
    </source>
</evidence>
<dbReference type="Gene3D" id="1.25.40.10">
    <property type="entry name" value="Tetratricopeptide repeat domain"/>
    <property type="match status" value="1"/>
</dbReference>
<evidence type="ECO:0000313" key="3">
    <source>
        <dbReference type="Proteomes" id="UP000193986"/>
    </source>
</evidence>
<accession>A0A1Y2AQQ6</accession>
<gene>
    <name evidence="2" type="ORF">BCR39DRAFT_547214</name>
</gene>
<evidence type="ECO:0000256" key="1">
    <source>
        <dbReference type="SAM" id="MobiDB-lite"/>
    </source>
</evidence>
<feature type="region of interest" description="Disordered" evidence="1">
    <location>
        <begin position="749"/>
        <end position="804"/>
    </location>
</feature>
<sequence length="804" mass="91342">MQTRYRALRALTQPSQLPLHPPAGPSCSRWFSCSCCCNKPSSSLRLSDPAINPVVLTRHRGYLPPPPSLPYSPDSIPFQRQLAALRDCVSDPRLVEQAWTSFHDIHVDSRRYVPNDVFLELLQQQLQYAPLQPGDSSEGRRLGRALWLVEYGLQCGMTVDDIGHQTIGRVLILAGRRAGMETASWVTRHIPIFRQLWRGIRKETDPSDLPHKVRVAWLSILLRHAELSGTDEHGWNIFRHFIQRCGPLGAEVQARKVLSRRTDLDRVIWCLKHDLTLDGHIFVRAIENADQAGKDLEAVKFDPDPRLGLLRDAYEGQPMRMPAFKHKSERDHVTDWVIDPTRIDDALALFAKELTETAPDAEEFVRNVVLNVENARDVARRSDLVIGIAQHLVSSRLLPDFKENIAGRLLPLVIEQIPSAPAFVISEILYSIARAHHYRHRWTNSKADKRAFRALCEYAYTPPYQHLGFISRLLADRRTDGNVQNTSEVLDIVRAILRSTDPYRFVLLERHMREYFAMTSRASPDEFVNLVAQNLRLSEDPERVLARVVIVLRQLVERDILPRIGEVLVRLLIENDETDGPSRAIEVIDFLQYDIGLAPLYFRVIQLLISRRDLPGAVDVYRRMLRRQIVPETRTIEVLIEGFAQAGYRSEATEMALAAIRSGAELRSQVIGRLMLRLDRAGRIDDAQRLENAWKGTANAWRDNGLRAAKLFMRNSAVASDENNNMLAPKPGRAYDTMVQFVKKLDKEYPSEDSKGADVGRDTKAFEGQVESGNEQDRKEEVVAGGEINSTHGQAVDDVRGERS</sequence>
<keyword evidence="3" id="KW-1185">Reference proteome</keyword>
<dbReference type="OrthoDB" id="185373at2759"/>
<name>A0A1Y2AQQ6_9TREE</name>
<feature type="compositionally biased region" description="Basic and acidic residues" evidence="1">
    <location>
        <begin position="795"/>
        <end position="804"/>
    </location>
</feature>
<evidence type="ECO:0000313" key="2">
    <source>
        <dbReference type="EMBL" id="ORY24285.1"/>
    </source>
</evidence>
<dbReference type="AlphaFoldDB" id="A0A1Y2AQQ6"/>
<dbReference type="STRING" id="71784.A0A1Y2AQQ6"/>
<feature type="compositionally biased region" description="Basic and acidic residues" evidence="1">
    <location>
        <begin position="749"/>
        <end position="765"/>
    </location>
</feature>
<dbReference type="InterPro" id="IPR011990">
    <property type="entry name" value="TPR-like_helical_dom_sf"/>
</dbReference>